<sequence>MKGNDANPSSVSNASRHESDSGETGPTVSGDDNFKEFMRWALSWEMREIREVELENGLRGVEVRGVITTYVNPHPTGRGDRYVDRRLVDDYGAWHIDELTEGQLADYMADIEGGPMSRMPYFKGTWEKTIISEEELLADEHDQELKENDEYAEDEEVEEGDNTTPDESTDEVNGRQSR</sequence>
<keyword evidence="3" id="KW-1185">Reference proteome</keyword>
<comment type="caution">
    <text evidence="2">The sequence shown here is derived from an EMBL/GenBank/DDBJ whole genome shotgun (WGS) entry which is preliminary data.</text>
</comment>
<dbReference type="Proteomes" id="UP000287166">
    <property type="component" value="Unassembled WGS sequence"/>
</dbReference>
<feature type="compositionally biased region" description="Acidic residues" evidence="1">
    <location>
        <begin position="150"/>
        <end position="161"/>
    </location>
</feature>
<dbReference type="EMBL" id="BFAD01000014">
    <property type="protein sequence ID" value="GBE88737.1"/>
    <property type="molecule type" value="Genomic_DNA"/>
</dbReference>
<dbReference type="OrthoDB" id="10587192at2759"/>
<protein>
    <submittedName>
        <fullName evidence="2">Uncharacterized protein</fullName>
    </submittedName>
</protein>
<evidence type="ECO:0000313" key="3">
    <source>
        <dbReference type="Proteomes" id="UP000287166"/>
    </source>
</evidence>
<dbReference type="AlphaFoldDB" id="A0A401H2S7"/>
<proteinExistence type="predicted"/>
<feature type="compositionally biased region" description="Basic and acidic residues" evidence="1">
    <location>
        <begin position="138"/>
        <end position="149"/>
    </location>
</feature>
<feature type="region of interest" description="Disordered" evidence="1">
    <location>
        <begin position="137"/>
        <end position="178"/>
    </location>
</feature>
<evidence type="ECO:0000313" key="2">
    <source>
        <dbReference type="EMBL" id="GBE88737.1"/>
    </source>
</evidence>
<dbReference type="GeneID" id="38785654"/>
<feature type="compositionally biased region" description="Polar residues" evidence="1">
    <location>
        <begin position="1"/>
        <end position="14"/>
    </location>
</feature>
<organism evidence="2 3">
    <name type="scientific">Sparassis crispa</name>
    <dbReference type="NCBI Taxonomy" id="139825"/>
    <lineage>
        <taxon>Eukaryota</taxon>
        <taxon>Fungi</taxon>
        <taxon>Dikarya</taxon>
        <taxon>Basidiomycota</taxon>
        <taxon>Agaricomycotina</taxon>
        <taxon>Agaricomycetes</taxon>
        <taxon>Polyporales</taxon>
        <taxon>Sparassidaceae</taxon>
        <taxon>Sparassis</taxon>
    </lineage>
</organism>
<evidence type="ECO:0000256" key="1">
    <source>
        <dbReference type="SAM" id="MobiDB-lite"/>
    </source>
</evidence>
<name>A0A401H2S7_9APHY</name>
<feature type="region of interest" description="Disordered" evidence="1">
    <location>
        <begin position="1"/>
        <end position="32"/>
    </location>
</feature>
<dbReference type="InParanoid" id="A0A401H2S7"/>
<reference evidence="2 3" key="1">
    <citation type="journal article" date="2018" name="Sci. Rep.">
        <title>Genome sequence of the cauliflower mushroom Sparassis crispa (Hanabiratake) and its association with beneficial usage.</title>
        <authorList>
            <person name="Kiyama R."/>
            <person name="Furutani Y."/>
            <person name="Kawaguchi K."/>
            <person name="Nakanishi T."/>
        </authorList>
    </citation>
    <scope>NUCLEOTIDE SEQUENCE [LARGE SCALE GENOMIC DNA]</scope>
</reference>
<dbReference type="RefSeq" id="XP_027619650.1">
    <property type="nucleotide sequence ID" value="XM_027763849.1"/>
</dbReference>
<gene>
    <name evidence="2" type="ORF">SCP_1401420</name>
</gene>
<accession>A0A401H2S7</accession>